<dbReference type="EMBL" id="RAXV01000017">
    <property type="protein sequence ID" value="RKG31213.1"/>
    <property type="molecule type" value="Genomic_DNA"/>
</dbReference>
<protein>
    <submittedName>
        <fullName evidence="2">CoA transferase</fullName>
    </submittedName>
</protein>
<gene>
    <name evidence="2" type="ORF">D7V32_09115</name>
</gene>
<dbReference type="OrthoDB" id="9058532at2"/>
<dbReference type="RefSeq" id="WP_120402571.1">
    <property type="nucleotide sequence ID" value="NZ_RAXV01000017.1"/>
</dbReference>
<evidence type="ECO:0000313" key="2">
    <source>
        <dbReference type="EMBL" id="RKG31213.1"/>
    </source>
</evidence>
<reference evidence="2 3" key="1">
    <citation type="submission" date="2018-09" db="EMBL/GenBank/DDBJ databases">
        <title>The draft genome of Acinetobacter spp. strains.</title>
        <authorList>
            <person name="Qin J."/>
            <person name="Feng Y."/>
            <person name="Zong Z."/>
        </authorList>
    </citation>
    <scope>NUCLEOTIDE SEQUENCE [LARGE SCALE GENOMIC DNA]</scope>
    <source>
        <strain evidence="2 3">WCHAc060012</strain>
    </source>
</reference>
<dbReference type="Gene3D" id="3.30.1540.10">
    <property type="entry name" value="formyl-coa transferase, domain 3"/>
    <property type="match status" value="1"/>
</dbReference>
<keyword evidence="1 2" id="KW-0808">Transferase</keyword>
<sequence>MPKKMNPPLSGIKILDLSRVLAGPHCTAILGDVGAHVLKIETPNHGDDSRHLGPFKDGESVYFDLINRGKDSLELDLKNENDLDIFYDLVAKSDVIVENYRPGVAKRLKVDFETVKAINPKIIYASISGFGQYGPLSQFPAYDITVQAMSGLMSVTGFSETGPTRVGESIGDIFAGTYAAWAISTALFARERGAEAQHIDVAMFDVMLSMQMTGLANLFANKKAPTIVGNRHPVSTPFDTYKAKDGLMVIAVANDKLFATLCKTMSRDDLIDHQLFKTDALRTKNEAELKREMEAWLNQHTVDEACDFLLNNGVPAAPVWNLEEAVNSEQSKARELFAAAKGSDIPIVTQPVRFNDFKSHVTHASPKLGVSNKNYGKA</sequence>
<dbReference type="GO" id="GO:0008410">
    <property type="term" value="F:CoA-transferase activity"/>
    <property type="evidence" value="ECO:0007669"/>
    <property type="project" value="TreeGrafter"/>
</dbReference>
<proteinExistence type="predicted"/>
<name>A0A3A8ES18_9GAMM</name>
<dbReference type="Pfam" id="PF02515">
    <property type="entry name" value="CoA_transf_3"/>
    <property type="match status" value="1"/>
</dbReference>
<accession>A0A3A8ES18</accession>
<dbReference type="AlphaFoldDB" id="A0A3A8ES18"/>
<organism evidence="2 3">
    <name type="scientific">Acinetobacter tianfuensis</name>
    <dbReference type="NCBI Taxonomy" id="2419603"/>
    <lineage>
        <taxon>Bacteria</taxon>
        <taxon>Pseudomonadati</taxon>
        <taxon>Pseudomonadota</taxon>
        <taxon>Gammaproteobacteria</taxon>
        <taxon>Moraxellales</taxon>
        <taxon>Moraxellaceae</taxon>
        <taxon>Acinetobacter</taxon>
    </lineage>
</organism>
<dbReference type="PANTHER" id="PTHR48207:SF3">
    <property type="entry name" value="SUCCINATE--HYDROXYMETHYLGLUTARATE COA-TRANSFERASE"/>
    <property type="match status" value="1"/>
</dbReference>
<dbReference type="SUPFAM" id="SSF89796">
    <property type="entry name" value="CoA-transferase family III (CaiB/BaiF)"/>
    <property type="match status" value="1"/>
</dbReference>
<dbReference type="InterPro" id="IPR003673">
    <property type="entry name" value="CoA-Trfase_fam_III"/>
</dbReference>
<comment type="caution">
    <text evidence="2">The sequence shown here is derived from an EMBL/GenBank/DDBJ whole genome shotgun (WGS) entry which is preliminary data.</text>
</comment>
<dbReference type="Gene3D" id="3.40.50.10540">
    <property type="entry name" value="Crotonobetainyl-coa:carnitine coa-transferase, domain 1"/>
    <property type="match status" value="1"/>
</dbReference>
<dbReference type="Proteomes" id="UP000282388">
    <property type="component" value="Unassembled WGS sequence"/>
</dbReference>
<evidence type="ECO:0000313" key="3">
    <source>
        <dbReference type="Proteomes" id="UP000282388"/>
    </source>
</evidence>
<dbReference type="InterPro" id="IPR050483">
    <property type="entry name" value="CoA-transferase_III_domain"/>
</dbReference>
<dbReference type="InterPro" id="IPR044855">
    <property type="entry name" value="CoA-Trfase_III_dom3_sf"/>
</dbReference>
<dbReference type="InterPro" id="IPR023606">
    <property type="entry name" value="CoA-Trfase_III_dom_1_sf"/>
</dbReference>
<evidence type="ECO:0000256" key="1">
    <source>
        <dbReference type="ARBA" id="ARBA00022679"/>
    </source>
</evidence>
<dbReference type="PANTHER" id="PTHR48207">
    <property type="entry name" value="SUCCINATE--HYDROXYMETHYLGLUTARATE COA-TRANSFERASE"/>
    <property type="match status" value="1"/>
</dbReference>
<keyword evidence="3" id="KW-1185">Reference proteome</keyword>